<keyword evidence="1" id="KW-0560">Oxidoreductase</keyword>
<dbReference type="PANTHER" id="PTHR43333">
    <property type="entry name" value="2-HACID_DH_C DOMAIN-CONTAINING PROTEIN"/>
    <property type="match status" value="1"/>
</dbReference>
<dbReference type="SUPFAM" id="SSF51735">
    <property type="entry name" value="NAD(P)-binding Rossmann-fold domains"/>
    <property type="match status" value="1"/>
</dbReference>
<sequence length="309" mass="33120">MGVLLLSHPQPPEPIVQRINALDPDLEIATDLEEADPERIECVVAYRLMPGVLSRFPKLRLLCAASSGVEKLLAAPDLPPELPVVRVTDPLQAAQIGQYVCGHAIGHVRQFASYVEQQRNAQWLRHAPAPYGSAFATVLGLGHTGATIARMLGSVGFQVRGWSRSGRPVEGVEVLPGRSALAAALAQTDVLVCTLPTTAQTGNLIDAELLAQLPAKSMLINVGRGEVIDDAALAQALEAGRLAAAVLDVHRQEPLPSDAPQWRTRGLQVMPHVASQPSSEAVARTVVEAMRRLRHGEPHPNLVERALGY</sequence>
<dbReference type="EMBL" id="QXMN01000015">
    <property type="protein sequence ID" value="RIX79642.1"/>
    <property type="molecule type" value="Genomic_DNA"/>
</dbReference>
<gene>
    <name evidence="4" type="ORF">D3H34_14315</name>
</gene>
<dbReference type="OrthoDB" id="9787219at2"/>
<keyword evidence="5" id="KW-1185">Reference proteome</keyword>
<reference evidence="4 5" key="1">
    <citation type="submission" date="2018-09" db="EMBL/GenBank/DDBJ databases">
        <title>Acidovorax cavernicola nov. sp. isolated from Gruta de las Maravillas (Aracena, Spain).</title>
        <authorList>
            <person name="Jurado V."/>
            <person name="Gutierrez-Patricio S."/>
            <person name="Gonzalez-Pimentel J.L."/>
            <person name="Miller A.Z."/>
            <person name="Laiz L."/>
            <person name="Saiz-Jimenez C."/>
        </authorList>
    </citation>
    <scope>NUCLEOTIDE SEQUENCE [LARGE SCALE GENOMIC DNA]</scope>
    <source>
        <strain evidence="4 5">1011MAR4D40.2</strain>
    </source>
</reference>
<evidence type="ECO:0000256" key="2">
    <source>
        <dbReference type="ARBA" id="ARBA00023027"/>
    </source>
</evidence>
<evidence type="ECO:0000259" key="3">
    <source>
        <dbReference type="Pfam" id="PF02826"/>
    </source>
</evidence>
<organism evidence="4 5">
    <name type="scientific">Acidovorax cavernicola</name>
    <dbReference type="NCBI Taxonomy" id="1675792"/>
    <lineage>
        <taxon>Bacteria</taxon>
        <taxon>Pseudomonadati</taxon>
        <taxon>Pseudomonadota</taxon>
        <taxon>Betaproteobacteria</taxon>
        <taxon>Burkholderiales</taxon>
        <taxon>Comamonadaceae</taxon>
        <taxon>Acidovorax</taxon>
    </lineage>
</organism>
<dbReference type="Pfam" id="PF02826">
    <property type="entry name" value="2-Hacid_dh_C"/>
    <property type="match status" value="1"/>
</dbReference>
<proteinExistence type="predicted"/>
<dbReference type="Gene3D" id="3.40.50.720">
    <property type="entry name" value="NAD(P)-binding Rossmann-like Domain"/>
    <property type="match status" value="2"/>
</dbReference>
<dbReference type="InterPro" id="IPR006140">
    <property type="entry name" value="D-isomer_DH_NAD-bd"/>
</dbReference>
<dbReference type="InterPro" id="IPR029753">
    <property type="entry name" value="D-isomer_DH_CS"/>
</dbReference>
<dbReference type="GO" id="GO:0016616">
    <property type="term" value="F:oxidoreductase activity, acting on the CH-OH group of donors, NAD or NADP as acceptor"/>
    <property type="evidence" value="ECO:0007669"/>
    <property type="project" value="UniProtKB-ARBA"/>
</dbReference>
<dbReference type="PANTHER" id="PTHR43333:SF1">
    <property type="entry name" value="D-ISOMER SPECIFIC 2-HYDROXYACID DEHYDROGENASE NAD-BINDING DOMAIN-CONTAINING PROTEIN"/>
    <property type="match status" value="1"/>
</dbReference>
<comment type="caution">
    <text evidence="4">The sequence shown here is derived from an EMBL/GenBank/DDBJ whole genome shotgun (WGS) entry which is preliminary data.</text>
</comment>
<dbReference type="AlphaFoldDB" id="A0A9X8D5G5"/>
<dbReference type="Proteomes" id="UP000265619">
    <property type="component" value="Unassembled WGS sequence"/>
</dbReference>
<evidence type="ECO:0000313" key="4">
    <source>
        <dbReference type="EMBL" id="RIX79642.1"/>
    </source>
</evidence>
<evidence type="ECO:0000313" key="5">
    <source>
        <dbReference type="Proteomes" id="UP000265619"/>
    </source>
</evidence>
<dbReference type="InterPro" id="IPR036291">
    <property type="entry name" value="NAD(P)-bd_dom_sf"/>
</dbReference>
<evidence type="ECO:0000256" key="1">
    <source>
        <dbReference type="ARBA" id="ARBA00023002"/>
    </source>
</evidence>
<feature type="domain" description="D-isomer specific 2-hydroxyacid dehydrogenase NAD-binding" evidence="3">
    <location>
        <begin position="102"/>
        <end position="274"/>
    </location>
</feature>
<keyword evidence="2" id="KW-0520">NAD</keyword>
<dbReference type="RefSeq" id="WP_119554178.1">
    <property type="nucleotide sequence ID" value="NZ_QXMN01000015.1"/>
</dbReference>
<name>A0A9X8D5G5_9BURK</name>
<protein>
    <submittedName>
        <fullName evidence="4">Glyoxylate/hydroxypyruvate reductase A</fullName>
    </submittedName>
</protein>
<dbReference type="PROSITE" id="PS00671">
    <property type="entry name" value="D_2_HYDROXYACID_DH_3"/>
    <property type="match status" value="1"/>
</dbReference>
<dbReference type="GO" id="GO:0051287">
    <property type="term" value="F:NAD binding"/>
    <property type="evidence" value="ECO:0007669"/>
    <property type="project" value="InterPro"/>
</dbReference>
<accession>A0A9X8D5G5</accession>